<dbReference type="RefSeq" id="WP_021833187.1">
    <property type="nucleotide sequence ID" value="NZ_CAQL01000635.1"/>
</dbReference>
<reference evidence="2 3" key="1">
    <citation type="submission" date="2013-01" db="EMBL/GenBank/DDBJ databases">
        <authorList>
            <person name="Bench S."/>
        </authorList>
    </citation>
    <scope>NUCLEOTIDE SEQUENCE [LARGE SCALE GENOMIC DNA]</scope>
    <source>
        <strain evidence="2 3">WH 0005</strain>
    </source>
</reference>
<feature type="region of interest" description="Disordered" evidence="1">
    <location>
        <begin position="1451"/>
        <end position="1477"/>
    </location>
</feature>
<gene>
    <name evidence="2" type="ORF">CWATWH0005_4491</name>
</gene>
<protein>
    <submittedName>
        <fullName evidence="2">Uncharacterized protein</fullName>
    </submittedName>
</protein>
<sequence>MTLTLKHFDTRTGEWITIPNSNLQNRQDNSNIILTEKLENTLLEAFLNKEFPLQDYNDAFSIGKVDEASSPENLYPHHHPKGDVLLLSNGKRLLYGPAEIKEQLINKLNPDTMHNGAYGSLFTGECKNSYQGEVTFLVVDDGNGDNGGYIDDEQAWKLVGDCHGKINPSFSQELSNTTSEVIQFRLGNLTDDLYGKGTLAPKNFADYFQDEQVGKQVAFIIPTSSFKGAGKGTVKPGLYTKEVWLGEKEKAITGEIALSQLLASYPQALKDFIPQLKEHLQEVKTTIQDPRLLAQSYCEQYERREKTKNKDWQPPTPNEAVERYRNYQQKLLNNGEDNDKIEDNNGYEEFLYLALKADLYHHRLLASKKFTQSLQDFVRKNYLDAAVGKLFKFDRAMIIPSKDLKTGEICVPWMKEGEQVLNFRSPFLNHNGMIHSTNKYVEDMYAPSGKELQGVIIVNDEDYSRIVNRTLAEAKAIKPNIILPDIPNKLNKLSVDERISLTDQFNTILEEAGVKLRIPYESDCERMAADFDGDCMGVAEATRYPNFTKEVINKSQPQNLFKPTRKEDKLSFPEGTDFETIAIHQSDGISVGSINNSVTAFEALLSEQEIYETYGTPALKRELAQQLITKAQQLLKQEKNAKNIIPIPEFLRPNFEYIASFDKNKVFKNKQTQGHFDNNKSLSQEQLQEVFDTQRNIYRKMIEEGCYQNQIAVDLFKSARQPDKDSITNLTKLLYRQVDYFKKKKDFQTYRQGILETKGFSPTELTASLVNVEFQENQLTASPPVQFKHLFPSNYTPQQALEVKQVKADYDAAYNIASAYNRKQKFENDTHLKITTKSGKNIEVVNYKRFVDHSEVNNLSRQPLNLRIIDNTNRKTKNNHRLITQYLDGDGKWNNLGFVCELSREKHGLKAGLNSSEAKLKVAQSLGKKEVQLLFNQANAIALDWRKKLEETKTPDELNQYTNATWHLCHNHTLDTTNNFVYSAFGDKIIEQTAQPKLQFDNFLVGQLKKYNEVPESLWKSDQFLDLQIQEVDGDKMWQVFNPETEDYQSFGVASYKEFQLPIGTKVKGQIKGDLFTTARLDIDNPLLKDTEIVIGNMTKYPTVGHEFRNESATIVLSEQQNVPPQPLIKLNGKKLGQLDSNAVELFKQYNRFRDQLTFNVSLTSYGEGNGKEIIATTEQGTSFKIEKSHFLADKDLKDTQFNGEQVTVTLSLETPKKKAMVANIKQADGSLLPIGEFTTNQKASKLALSKVGLFKEGATFQAKINSRVTAASIEIKPDSLEYPALGKWQGISQNTTEIELEPTAKRFIETITTQPTLLHRFEQQWQDKGQIETLPTLGLSVDLNRVAATKEFLEKYHIPYKLIPLDDKSVQLESERSYGVFTMIESDVPTNIRQWMEQASKGIFDANNSDENALSSYHKKLISILPLSNNQQQERLQNSKAVYHTVETTKVNKRGSPPSENGEHNQTENSVKITANSDNKQKDKISEYISFNDIPSEPEIDEIDKLMEQQIKTDLVAPIAAQFLKVQDPSNSPTRHYQGKEITIDYDGHHLTIKNNQDNSIKMKARFVGVNPASKKSQWLSELPENSPGLRDADVQKWTSEAVKNYIKQKQVEQENNHSVCLSK</sequence>
<dbReference type="Proteomes" id="UP000017981">
    <property type="component" value="Unassembled WGS sequence"/>
</dbReference>
<comment type="caution">
    <text evidence="2">The sequence shown here is derived from an EMBL/GenBank/DDBJ whole genome shotgun (WGS) entry which is preliminary data.</text>
</comment>
<evidence type="ECO:0000313" key="3">
    <source>
        <dbReference type="Proteomes" id="UP000017981"/>
    </source>
</evidence>
<evidence type="ECO:0000313" key="2">
    <source>
        <dbReference type="EMBL" id="CCQ56446.1"/>
    </source>
</evidence>
<proteinExistence type="predicted"/>
<accession>T2IS97</accession>
<feature type="compositionally biased region" description="Polar residues" evidence="1">
    <location>
        <begin position="1468"/>
        <end position="1477"/>
    </location>
</feature>
<organism evidence="2 3">
    <name type="scientific">Crocosphaera watsonii WH 0005</name>
    <dbReference type="NCBI Taxonomy" id="423472"/>
    <lineage>
        <taxon>Bacteria</taxon>
        <taxon>Bacillati</taxon>
        <taxon>Cyanobacteriota</taxon>
        <taxon>Cyanophyceae</taxon>
        <taxon>Oscillatoriophycideae</taxon>
        <taxon>Chroococcales</taxon>
        <taxon>Aphanothecaceae</taxon>
        <taxon>Crocosphaera</taxon>
    </lineage>
</organism>
<reference evidence="2 3" key="2">
    <citation type="submission" date="2013-09" db="EMBL/GenBank/DDBJ databases">
        <title>Whole genome comparison of six Crocosphaera watsonii strains with differing phenotypes.</title>
        <authorList>
            <person name="Bench S.R."/>
            <person name="Heller P."/>
            <person name="Frank I."/>
            <person name="Arciniega M."/>
            <person name="Shilova I.N."/>
            <person name="Zehr J.P."/>
        </authorList>
    </citation>
    <scope>NUCLEOTIDE SEQUENCE [LARGE SCALE GENOMIC DNA]</scope>
    <source>
        <strain evidence="2 3">WH 0005</strain>
    </source>
</reference>
<dbReference type="EMBL" id="CAQL01000635">
    <property type="protein sequence ID" value="CCQ56446.1"/>
    <property type="molecule type" value="Genomic_DNA"/>
</dbReference>
<name>T2IS97_CROWT</name>
<evidence type="ECO:0000256" key="1">
    <source>
        <dbReference type="SAM" id="MobiDB-lite"/>
    </source>
</evidence>